<protein>
    <recommendedName>
        <fullName evidence="10">Flagellar protein FliL</fullName>
    </recommendedName>
</protein>
<dbReference type="EMBL" id="CP121671">
    <property type="protein sequence ID" value="WFT76744.1"/>
    <property type="molecule type" value="Genomic_DNA"/>
</dbReference>
<evidence type="ECO:0000256" key="10">
    <source>
        <dbReference type="RuleBase" id="RU364125"/>
    </source>
</evidence>
<keyword evidence="11" id="KW-0966">Cell projection</keyword>
<evidence type="ECO:0000256" key="6">
    <source>
        <dbReference type="ARBA" id="ARBA00022692"/>
    </source>
</evidence>
<evidence type="ECO:0000313" key="12">
    <source>
        <dbReference type="Proteomes" id="UP001221597"/>
    </source>
</evidence>
<keyword evidence="12" id="KW-1185">Reference proteome</keyword>
<keyword evidence="11" id="KW-0969">Cilium</keyword>
<keyword evidence="7 10" id="KW-0283">Flagellar rotation</keyword>
<dbReference type="Proteomes" id="UP001221597">
    <property type="component" value="Chromosome"/>
</dbReference>
<gene>
    <name evidence="11" type="primary">fliL</name>
    <name evidence="11" type="ORF">P9989_10445</name>
</gene>
<reference evidence="11 12" key="1">
    <citation type="submission" date="2023-04" db="EMBL/GenBank/DDBJ databases">
        <title>Genome sequence of Halobacillus naozhouensis KACC 21980.</title>
        <authorList>
            <person name="Kim S."/>
            <person name="Heo J."/>
            <person name="Kwon S.-W."/>
        </authorList>
    </citation>
    <scope>NUCLEOTIDE SEQUENCE [LARGE SCALE GENOMIC DNA]</scope>
    <source>
        <strain evidence="11 12">KCTC 13234</strain>
    </source>
</reference>
<evidence type="ECO:0000256" key="4">
    <source>
        <dbReference type="ARBA" id="ARBA00022475"/>
    </source>
</evidence>
<organism evidence="11 12">
    <name type="scientific">Halobacillus naozhouensis</name>
    <dbReference type="NCBI Taxonomy" id="554880"/>
    <lineage>
        <taxon>Bacteria</taxon>
        <taxon>Bacillati</taxon>
        <taxon>Bacillota</taxon>
        <taxon>Bacilli</taxon>
        <taxon>Bacillales</taxon>
        <taxon>Bacillaceae</taxon>
        <taxon>Halobacillus</taxon>
    </lineage>
</organism>
<evidence type="ECO:0000313" key="11">
    <source>
        <dbReference type="EMBL" id="WFT76744.1"/>
    </source>
</evidence>
<evidence type="ECO:0000256" key="1">
    <source>
        <dbReference type="ARBA" id="ARBA00002254"/>
    </source>
</evidence>
<evidence type="ECO:0000256" key="7">
    <source>
        <dbReference type="ARBA" id="ARBA00022779"/>
    </source>
</evidence>
<evidence type="ECO:0000256" key="5">
    <source>
        <dbReference type="ARBA" id="ARBA00022500"/>
    </source>
</evidence>
<keyword evidence="8 10" id="KW-1133">Transmembrane helix</keyword>
<comment type="subcellular location">
    <subcellularLocation>
        <location evidence="2">Cell membrane</location>
        <topology evidence="2">Single-pass membrane protein</topology>
    </subcellularLocation>
</comment>
<comment type="function">
    <text evidence="1 10">Controls the rotational direction of flagella during chemotaxis.</text>
</comment>
<name>A0ABY8J574_9BACI</name>
<feature type="transmembrane region" description="Helical" evidence="10">
    <location>
        <begin position="12"/>
        <end position="33"/>
    </location>
</feature>
<accession>A0ABY8J574</accession>
<dbReference type="InterPro" id="IPR005503">
    <property type="entry name" value="FliL"/>
</dbReference>
<dbReference type="RefSeq" id="WP_283078689.1">
    <property type="nucleotide sequence ID" value="NZ_CP121671.1"/>
</dbReference>
<evidence type="ECO:0000256" key="8">
    <source>
        <dbReference type="ARBA" id="ARBA00022989"/>
    </source>
</evidence>
<comment type="similarity">
    <text evidence="3 10">Belongs to the FliL family.</text>
</comment>
<evidence type="ECO:0000256" key="9">
    <source>
        <dbReference type="ARBA" id="ARBA00023136"/>
    </source>
</evidence>
<keyword evidence="9 10" id="KW-0472">Membrane</keyword>
<keyword evidence="5 10" id="KW-0145">Chemotaxis</keyword>
<dbReference type="Pfam" id="PF03748">
    <property type="entry name" value="FliL"/>
    <property type="match status" value="1"/>
</dbReference>
<keyword evidence="6 10" id="KW-0812">Transmembrane</keyword>
<keyword evidence="4 10" id="KW-1003">Cell membrane</keyword>
<keyword evidence="11" id="KW-0282">Flagellum</keyword>
<evidence type="ECO:0000256" key="2">
    <source>
        <dbReference type="ARBA" id="ARBA00004162"/>
    </source>
</evidence>
<sequence length="142" mass="15864">MTALKSNLFKTVMVILSTLTVAGVAALIVVFNLDRSEASGERSIEEIREASLLTEDITTDTVEGHFVRISFRIVTDGEKALEELKKRDFQMKNILIKELATMEAESFQGGLSGLEEKVKLRLNELMQNGIITDVYTVEKVLQ</sequence>
<evidence type="ECO:0000256" key="3">
    <source>
        <dbReference type="ARBA" id="ARBA00008281"/>
    </source>
</evidence>
<proteinExistence type="inferred from homology"/>